<dbReference type="InterPro" id="IPR000415">
    <property type="entry name" value="Nitroreductase-like"/>
</dbReference>
<dbReference type="Proteomes" id="UP000198832">
    <property type="component" value="Unassembled WGS sequence"/>
</dbReference>
<evidence type="ECO:0000256" key="1">
    <source>
        <dbReference type="ARBA" id="ARBA00022630"/>
    </source>
</evidence>
<dbReference type="Pfam" id="PF00881">
    <property type="entry name" value="Nitroreductase"/>
    <property type="match status" value="1"/>
</dbReference>
<keyword evidence="2" id="KW-0288">FMN</keyword>
<dbReference type="Gene3D" id="3.40.109.10">
    <property type="entry name" value="NADH Oxidase"/>
    <property type="match status" value="1"/>
</dbReference>
<dbReference type="PANTHER" id="PTHR43543">
    <property type="entry name" value="MALONIC SEMIALDEHYDE REDUCTASE RUTE-RELATED"/>
    <property type="match status" value="1"/>
</dbReference>
<dbReference type="GO" id="GO:0016491">
    <property type="term" value="F:oxidoreductase activity"/>
    <property type="evidence" value="ECO:0007669"/>
    <property type="project" value="UniProtKB-KW"/>
</dbReference>
<dbReference type="NCBIfam" id="NF003768">
    <property type="entry name" value="PRK05365.1"/>
    <property type="match status" value="1"/>
</dbReference>
<evidence type="ECO:0000313" key="6">
    <source>
        <dbReference type="EMBL" id="SFD03517.1"/>
    </source>
</evidence>
<evidence type="ECO:0000259" key="5">
    <source>
        <dbReference type="Pfam" id="PF00881"/>
    </source>
</evidence>
<dbReference type="CDD" id="cd02148">
    <property type="entry name" value="RutE-like"/>
    <property type="match status" value="1"/>
</dbReference>
<gene>
    <name evidence="6" type="ORF">SAMN04487968_12418</name>
</gene>
<organism evidence="6 7">
    <name type="scientific">Nocardioides terrae</name>
    <dbReference type="NCBI Taxonomy" id="574651"/>
    <lineage>
        <taxon>Bacteria</taxon>
        <taxon>Bacillati</taxon>
        <taxon>Actinomycetota</taxon>
        <taxon>Actinomycetes</taxon>
        <taxon>Propionibacteriales</taxon>
        <taxon>Nocardioidaceae</taxon>
        <taxon>Nocardioides</taxon>
    </lineage>
</organism>
<reference evidence="6 7" key="1">
    <citation type="submission" date="2016-10" db="EMBL/GenBank/DDBJ databases">
        <authorList>
            <person name="de Groot N.N."/>
        </authorList>
    </citation>
    <scope>NUCLEOTIDE SEQUENCE [LARGE SCALE GENOMIC DNA]</scope>
    <source>
        <strain evidence="6 7">CGMCC 1.7056</strain>
    </source>
</reference>
<dbReference type="InterPro" id="IPR050461">
    <property type="entry name" value="Nitroreductase_HadB/RutE"/>
</dbReference>
<proteinExistence type="predicted"/>
<dbReference type="RefSeq" id="WP_091126690.1">
    <property type="nucleotide sequence ID" value="NZ_FOLB01000024.1"/>
</dbReference>
<dbReference type="PANTHER" id="PTHR43543:SF1">
    <property type="entry name" value="MALONIC SEMIALDEHYDE REDUCTASE RUTE-RELATED"/>
    <property type="match status" value="1"/>
</dbReference>
<feature type="domain" description="Nitroreductase" evidence="5">
    <location>
        <begin position="30"/>
        <end position="187"/>
    </location>
</feature>
<dbReference type="STRING" id="574651.SAMN04487968_12418"/>
<evidence type="ECO:0000256" key="3">
    <source>
        <dbReference type="ARBA" id="ARBA00022857"/>
    </source>
</evidence>
<evidence type="ECO:0000256" key="2">
    <source>
        <dbReference type="ARBA" id="ARBA00022643"/>
    </source>
</evidence>
<evidence type="ECO:0000256" key="4">
    <source>
        <dbReference type="ARBA" id="ARBA00023002"/>
    </source>
</evidence>
<dbReference type="EMBL" id="FOLB01000024">
    <property type="protein sequence ID" value="SFD03517.1"/>
    <property type="molecule type" value="Genomic_DNA"/>
</dbReference>
<dbReference type="AlphaFoldDB" id="A0A1I1P127"/>
<sequence>MTATTEPTTAPVALQPLDARGREIVFTHARSVNSFADIPVSDDELRDVWELTRFTPTMANTQPMRVVFVRTPEGKDRLVPHMADGNRAKTASAPVTAIVAYDTNWHEEIPNVFPIRPEMKDYFASDEDARHGAGNFSAALQAGAFILAIRAAGLAAGPMGGYDKAGIDAEFFPEGDWTTLMVVNIGHPGENAWFDRLPRVDTDKAVAWA</sequence>
<dbReference type="SUPFAM" id="SSF55469">
    <property type="entry name" value="FMN-dependent nitroreductase-like"/>
    <property type="match status" value="1"/>
</dbReference>
<name>A0A1I1P127_9ACTN</name>
<evidence type="ECO:0000313" key="7">
    <source>
        <dbReference type="Proteomes" id="UP000198832"/>
    </source>
</evidence>
<keyword evidence="1" id="KW-0285">Flavoprotein</keyword>
<protein>
    <submittedName>
        <fullName evidence="6">3-hydroxypropanoate dehydrogenase</fullName>
    </submittedName>
</protein>
<dbReference type="OrthoDB" id="9784375at2"/>
<keyword evidence="4" id="KW-0560">Oxidoreductase</keyword>
<dbReference type="InterPro" id="IPR029479">
    <property type="entry name" value="Nitroreductase"/>
</dbReference>
<dbReference type="InterPro" id="IPR023936">
    <property type="entry name" value="RutE-like"/>
</dbReference>
<keyword evidence="3" id="KW-0521">NADP</keyword>
<accession>A0A1I1P127</accession>
<keyword evidence="7" id="KW-1185">Reference proteome</keyword>